<dbReference type="SUPFAM" id="SSF51197">
    <property type="entry name" value="Clavaminate synthase-like"/>
    <property type="match status" value="1"/>
</dbReference>
<evidence type="ECO:0000256" key="3">
    <source>
        <dbReference type="ARBA" id="ARBA00008037"/>
    </source>
</evidence>
<dbReference type="PANTHER" id="PTHR23123">
    <property type="entry name" value="PHD/F-BOX CONTAINING PROTEIN"/>
    <property type="match status" value="1"/>
</dbReference>
<dbReference type="InterPro" id="IPR003347">
    <property type="entry name" value="JmjC_dom"/>
</dbReference>
<evidence type="ECO:0000313" key="18">
    <source>
        <dbReference type="Proteomes" id="UP000780801"/>
    </source>
</evidence>
<evidence type="ECO:0000256" key="4">
    <source>
        <dbReference type="ARBA" id="ARBA00013246"/>
    </source>
</evidence>
<sequence length="662" mass="73649">MRPHSYSPVLRKSSRKLGKINYADLVNGVVSHQDKWRVLLESHQFLPDNFERIAGKDLTLEWLRSTKFKDPVIIQQSTSDDNSGVELDMKMPLGGLTVDDVRDAVGADTPVEVIDVATQSELTNWDMGAWADYFKTEPKDRVYNVISLEISGTPLADQIRRPRVVRELDWIENFWPESLKETEFPKVQLYCLMSVKDSFTDFHIDFAGSSVFYHILSGAKTFYFVEPTPTHLRKYAKWSSSADQSTTFFADEVGGKCYRVDLKQGDTMLIPAGWIHAVYTPKSSMVIGGNFIHSLHIPMQYRISDIEIETNVSPKFRFPFFEKLNWFVALGSFQGGQAYLSTLSATELRGLLALTVRLANRQKSLKLESPNKPPKDERHMIRASVPTEAAAFTPDGPIGLLRELNALVCSQLESRKEVFDSKLKLLTKAEESENGKKNPALKLRFKLNSTASSTYSEDEEPTSDEEWNLDDEGFDETKDDGDDDGDHIDDDEDGDDDDDIVDDGALDLSSDSEYDEGVPRKKNRSRSKMAQSSRPASTVAVRGSPEAASSPTDVRRKRLSSSLSETVYFDDDGDNAHSDSFKPGMSDDDTEDVGLGLSKKRKIGVAPNPAGYPKIRSLGGLAPSLSLSTSSASAPSRKKPAGKAVAGSTAKDRIKNLLLKRR</sequence>
<evidence type="ECO:0000256" key="8">
    <source>
        <dbReference type="ARBA" id="ARBA00023002"/>
    </source>
</evidence>
<comment type="caution">
    <text evidence="17">The sequence shown here is derived from an EMBL/GenBank/DDBJ whole genome shotgun (WGS) entry which is preliminary data.</text>
</comment>
<evidence type="ECO:0000256" key="15">
    <source>
        <dbReference type="SAM" id="MobiDB-lite"/>
    </source>
</evidence>
<keyword evidence="12" id="KW-0539">Nucleus</keyword>
<dbReference type="EC" id="1.14.11.27" evidence="4"/>
<keyword evidence="6" id="KW-0156">Chromatin regulator</keyword>
<dbReference type="Gene3D" id="2.60.120.650">
    <property type="entry name" value="Cupin"/>
    <property type="match status" value="1"/>
</dbReference>
<dbReference type="PROSITE" id="PS51184">
    <property type="entry name" value="JMJC"/>
    <property type="match status" value="1"/>
</dbReference>
<feature type="compositionally biased region" description="Low complexity" evidence="15">
    <location>
        <begin position="617"/>
        <end position="635"/>
    </location>
</feature>
<gene>
    <name evidence="17" type="primary">JHD1</name>
    <name evidence="17" type="ORF">BGW38_005569</name>
</gene>
<dbReference type="GO" id="GO:0046872">
    <property type="term" value="F:metal ion binding"/>
    <property type="evidence" value="ECO:0007669"/>
    <property type="project" value="UniProtKB-KW"/>
</dbReference>
<evidence type="ECO:0000313" key="17">
    <source>
        <dbReference type="EMBL" id="KAF9578567.1"/>
    </source>
</evidence>
<comment type="subcellular location">
    <subcellularLocation>
        <location evidence="2">Nucleus</location>
    </subcellularLocation>
</comment>
<evidence type="ECO:0000256" key="14">
    <source>
        <dbReference type="ARBA" id="ARBA00047915"/>
    </source>
</evidence>
<dbReference type="GO" id="GO:0140680">
    <property type="term" value="F:histone H3K36me/H3K36me2 demethylase activity"/>
    <property type="evidence" value="ECO:0007669"/>
    <property type="project" value="UniProtKB-EC"/>
</dbReference>
<keyword evidence="9" id="KW-0408">Iron</keyword>
<dbReference type="Proteomes" id="UP000780801">
    <property type="component" value="Unassembled WGS sequence"/>
</dbReference>
<dbReference type="Pfam" id="PF17811">
    <property type="entry name" value="JHD"/>
    <property type="match status" value="1"/>
</dbReference>
<keyword evidence="11" id="KW-0804">Transcription</keyword>
<reference evidence="17" key="1">
    <citation type="journal article" date="2020" name="Fungal Divers.">
        <title>Resolving the Mortierellaceae phylogeny through synthesis of multi-gene phylogenetics and phylogenomics.</title>
        <authorList>
            <person name="Vandepol N."/>
            <person name="Liber J."/>
            <person name="Desiro A."/>
            <person name="Na H."/>
            <person name="Kennedy M."/>
            <person name="Barry K."/>
            <person name="Grigoriev I.V."/>
            <person name="Miller A.N."/>
            <person name="O'Donnell K."/>
            <person name="Stajich J.E."/>
            <person name="Bonito G."/>
        </authorList>
    </citation>
    <scope>NUCLEOTIDE SEQUENCE</scope>
    <source>
        <strain evidence="17">KOD1015</strain>
    </source>
</reference>
<comment type="catalytic activity">
    <reaction evidence="14">
        <text>N(6),N(6)-dimethyl-L-lysyl(36)-[histone H3] + 2 2-oxoglutarate + 2 O2 = L-lysyl(36)-[histone H3] + 2 formaldehyde + 2 succinate + 2 CO2</text>
        <dbReference type="Rhea" id="RHEA:42032"/>
        <dbReference type="Rhea" id="RHEA-COMP:9785"/>
        <dbReference type="Rhea" id="RHEA-COMP:9787"/>
        <dbReference type="ChEBI" id="CHEBI:15379"/>
        <dbReference type="ChEBI" id="CHEBI:16526"/>
        <dbReference type="ChEBI" id="CHEBI:16810"/>
        <dbReference type="ChEBI" id="CHEBI:16842"/>
        <dbReference type="ChEBI" id="CHEBI:29969"/>
        <dbReference type="ChEBI" id="CHEBI:30031"/>
        <dbReference type="ChEBI" id="CHEBI:61976"/>
        <dbReference type="EC" id="1.14.11.27"/>
    </reaction>
</comment>
<comment type="similarity">
    <text evidence="3">Belongs to the JHDM1 histone demethylase family.</text>
</comment>
<accession>A0A9P6FNM6</accession>
<keyword evidence="5" id="KW-0479">Metal-binding</keyword>
<keyword evidence="7" id="KW-0223">Dioxygenase</keyword>
<dbReference type="AlphaFoldDB" id="A0A9P6FNM6"/>
<evidence type="ECO:0000256" key="1">
    <source>
        <dbReference type="ARBA" id="ARBA00001954"/>
    </source>
</evidence>
<comment type="cofactor">
    <cofactor evidence="1">
        <name>Fe(2+)</name>
        <dbReference type="ChEBI" id="CHEBI:29033"/>
    </cofactor>
</comment>
<feature type="region of interest" description="Disordered" evidence="15">
    <location>
        <begin position="451"/>
        <end position="649"/>
    </location>
</feature>
<proteinExistence type="inferred from homology"/>
<evidence type="ECO:0000256" key="13">
    <source>
        <dbReference type="ARBA" id="ARBA00031083"/>
    </source>
</evidence>
<evidence type="ECO:0000256" key="12">
    <source>
        <dbReference type="ARBA" id="ARBA00023242"/>
    </source>
</evidence>
<dbReference type="OrthoDB" id="2436274at2759"/>
<evidence type="ECO:0000259" key="16">
    <source>
        <dbReference type="PROSITE" id="PS51184"/>
    </source>
</evidence>
<dbReference type="GO" id="GO:0005634">
    <property type="term" value="C:nucleus"/>
    <property type="evidence" value="ECO:0007669"/>
    <property type="project" value="UniProtKB-SubCell"/>
</dbReference>
<feature type="compositionally biased region" description="Acidic residues" evidence="15">
    <location>
        <begin position="456"/>
        <end position="516"/>
    </location>
</feature>
<evidence type="ECO:0000256" key="10">
    <source>
        <dbReference type="ARBA" id="ARBA00023015"/>
    </source>
</evidence>
<dbReference type="EMBL" id="JAABOA010003522">
    <property type="protein sequence ID" value="KAF9578567.1"/>
    <property type="molecule type" value="Genomic_DNA"/>
</dbReference>
<protein>
    <recommendedName>
        <fullName evidence="4">[histone H3]-dimethyl-L-lysine(36) demethylase</fullName>
        <ecNumber evidence="4">1.14.11.27</ecNumber>
    </recommendedName>
    <alternativeName>
        <fullName evidence="13">[Histone-H3]-lysine-36 demethylase 1</fullName>
    </alternativeName>
</protein>
<evidence type="ECO:0000256" key="9">
    <source>
        <dbReference type="ARBA" id="ARBA00023004"/>
    </source>
</evidence>
<evidence type="ECO:0000256" key="7">
    <source>
        <dbReference type="ARBA" id="ARBA00022964"/>
    </source>
</evidence>
<evidence type="ECO:0000256" key="11">
    <source>
        <dbReference type="ARBA" id="ARBA00023163"/>
    </source>
</evidence>
<evidence type="ECO:0000256" key="6">
    <source>
        <dbReference type="ARBA" id="ARBA00022853"/>
    </source>
</evidence>
<keyword evidence="18" id="KW-1185">Reference proteome</keyword>
<name>A0A9P6FNM6_9FUNG</name>
<keyword evidence="10" id="KW-0805">Transcription regulation</keyword>
<dbReference type="Pfam" id="PF02373">
    <property type="entry name" value="JmjC"/>
    <property type="match status" value="1"/>
</dbReference>
<keyword evidence="8" id="KW-0560">Oxidoreductase</keyword>
<organism evidence="17 18">
    <name type="scientific">Lunasporangiospora selenospora</name>
    <dbReference type="NCBI Taxonomy" id="979761"/>
    <lineage>
        <taxon>Eukaryota</taxon>
        <taxon>Fungi</taxon>
        <taxon>Fungi incertae sedis</taxon>
        <taxon>Mucoromycota</taxon>
        <taxon>Mortierellomycotina</taxon>
        <taxon>Mortierellomycetes</taxon>
        <taxon>Mortierellales</taxon>
        <taxon>Mortierellaceae</taxon>
        <taxon>Lunasporangiospora</taxon>
    </lineage>
</organism>
<dbReference type="InterPro" id="IPR050690">
    <property type="entry name" value="JHDM1_Histone_Demethylase"/>
</dbReference>
<dbReference type="SMART" id="SM00558">
    <property type="entry name" value="JmjC"/>
    <property type="match status" value="1"/>
</dbReference>
<dbReference type="InterPro" id="IPR041070">
    <property type="entry name" value="JHD"/>
</dbReference>
<feature type="domain" description="JmjC" evidence="16">
    <location>
        <begin position="150"/>
        <end position="308"/>
    </location>
</feature>
<evidence type="ECO:0000256" key="5">
    <source>
        <dbReference type="ARBA" id="ARBA00022723"/>
    </source>
</evidence>
<evidence type="ECO:0000256" key="2">
    <source>
        <dbReference type="ARBA" id="ARBA00004123"/>
    </source>
</evidence>